<proteinExistence type="predicted"/>
<evidence type="ECO:0000313" key="1">
    <source>
        <dbReference type="EMBL" id="SEW23615.1"/>
    </source>
</evidence>
<protein>
    <submittedName>
        <fullName evidence="1">Uncharacterized protein</fullName>
    </submittedName>
</protein>
<gene>
    <name evidence="1" type="ORF">SAMN04487850_2271</name>
</gene>
<dbReference type="AlphaFoldDB" id="A0A1I0Q9B3"/>
<evidence type="ECO:0000313" key="2">
    <source>
        <dbReference type="Proteomes" id="UP000199373"/>
    </source>
</evidence>
<dbReference type="Proteomes" id="UP000199373">
    <property type="component" value="Unassembled WGS sequence"/>
</dbReference>
<name>A0A1I0Q9B3_9BACT</name>
<dbReference type="EMBL" id="FOIQ01000006">
    <property type="protein sequence ID" value="SEW23615.1"/>
    <property type="molecule type" value="Genomic_DNA"/>
</dbReference>
<sequence>MSKKLLALDKTADYATLREWCMTIYNFLINLHPEMTDMLKEIERVITEELDSKLDIKRMRILYKEMNWMIREEYLPDSLMDKLNQILTEKFKYSLVDVAAAEKDEIQKILKRGRIRNDREYELVKNKEDEVYDDDSQFDYAESLRSLLGDYEMNR</sequence>
<accession>A0A1I0Q9B3</accession>
<keyword evidence="2" id="KW-1185">Reference proteome</keyword>
<organism evidence="1 2">
    <name type="scientific">Prevotella aff. ruminicola Tc2-24</name>
    <dbReference type="NCBI Taxonomy" id="81582"/>
    <lineage>
        <taxon>Bacteria</taxon>
        <taxon>Pseudomonadati</taxon>
        <taxon>Bacteroidota</taxon>
        <taxon>Bacteroidia</taxon>
        <taxon>Bacteroidales</taxon>
        <taxon>Prevotellaceae</taxon>
        <taxon>Prevotella</taxon>
    </lineage>
</organism>
<dbReference type="RefSeq" id="WP_143065781.1">
    <property type="nucleotide sequence ID" value="NZ_FOIQ01000006.1"/>
</dbReference>
<reference evidence="1 2" key="1">
    <citation type="submission" date="2016-10" db="EMBL/GenBank/DDBJ databases">
        <authorList>
            <person name="de Groot N.N."/>
        </authorList>
    </citation>
    <scope>NUCLEOTIDE SEQUENCE [LARGE SCALE GENOMIC DNA]</scope>
    <source>
        <strain evidence="1 2">TC2-24</strain>
    </source>
</reference>